<reference evidence="1 2" key="1">
    <citation type="journal article" date="2012" name="J. Bacteriol.">
        <title>Complete genome sequence of strain 1860, a crenarchaeon of the genus pyrobaculum able to grow with various electron acceptors.</title>
        <authorList>
            <person name="Mardanov A.V."/>
            <person name="Gumerov V.M."/>
            <person name="Slobodkina G.B."/>
            <person name="Beletsky A.V."/>
            <person name="Bonch-Osmolovskaya E.A."/>
            <person name="Ravin N.V."/>
            <person name="Skryabin K.G."/>
        </authorList>
    </citation>
    <scope>NUCLEOTIDE SEQUENCE [LARGE SCALE GENOMIC DNA]</scope>
    <source>
        <strain evidence="1 2">1860</strain>
    </source>
</reference>
<organism evidence="1 2">
    <name type="scientific">Pyrobaculum ferrireducens</name>
    <dbReference type="NCBI Taxonomy" id="1104324"/>
    <lineage>
        <taxon>Archaea</taxon>
        <taxon>Thermoproteota</taxon>
        <taxon>Thermoprotei</taxon>
        <taxon>Thermoproteales</taxon>
        <taxon>Thermoproteaceae</taxon>
        <taxon>Pyrobaculum</taxon>
    </lineage>
</organism>
<keyword evidence="2" id="KW-1185">Reference proteome</keyword>
<protein>
    <submittedName>
        <fullName evidence="1">Uncharacterized protein</fullName>
    </submittedName>
</protein>
<dbReference type="OrthoDB" id="26742at2157"/>
<dbReference type="eggNOG" id="arCOG11510">
    <property type="taxonomic scope" value="Archaea"/>
</dbReference>
<dbReference type="AlphaFoldDB" id="G7VHV2"/>
<dbReference type="Proteomes" id="UP000005867">
    <property type="component" value="Chromosome"/>
</dbReference>
<evidence type="ECO:0000313" key="2">
    <source>
        <dbReference type="Proteomes" id="UP000005867"/>
    </source>
</evidence>
<accession>G7VHV2</accession>
<dbReference type="GeneID" id="11594938"/>
<dbReference type="BioCyc" id="PSP1104324:GJSN-662-MONOMER"/>
<dbReference type="RefSeq" id="WP_014287952.1">
    <property type="nucleotide sequence ID" value="NC_016645.1"/>
</dbReference>
<dbReference type="STRING" id="1104324.P186_0673"/>
<dbReference type="HOGENOM" id="CLU_2893395_0_0_2"/>
<sequence length="62" mass="7347">MDSVEKILKLLGLEKDELAPCDIYINYFMQYIASIERKISELKSKVEYLEDICFKNVKEINK</sequence>
<evidence type="ECO:0000313" key="1">
    <source>
        <dbReference type="EMBL" id="AET32124.1"/>
    </source>
</evidence>
<dbReference type="EMBL" id="CP003098">
    <property type="protein sequence ID" value="AET32124.1"/>
    <property type="molecule type" value="Genomic_DNA"/>
</dbReference>
<name>G7VHV2_9CREN</name>
<gene>
    <name evidence="1" type="ORF">P186_0673</name>
</gene>
<dbReference type="KEGG" id="pyr:P186_0673"/>
<proteinExistence type="predicted"/>